<name>A0A934RAA8_9BACT</name>
<evidence type="ECO:0000256" key="2">
    <source>
        <dbReference type="SAM" id="SignalP"/>
    </source>
</evidence>
<dbReference type="PROSITE" id="PS51257">
    <property type="entry name" value="PROKAR_LIPOPROTEIN"/>
    <property type="match status" value="1"/>
</dbReference>
<evidence type="ECO:0000313" key="3">
    <source>
        <dbReference type="EMBL" id="MBK1818400.1"/>
    </source>
</evidence>
<dbReference type="Proteomes" id="UP000600139">
    <property type="component" value="Unassembled WGS sequence"/>
</dbReference>
<feature type="chain" id="PRO_5037461502" description="Secreted protein" evidence="2">
    <location>
        <begin position="29"/>
        <end position="172"/>
    </location>
</feature>
<keyword evidence="2" id="KW-0732">Signal</keyword>
<feature type="region of interest" description="Disordered" evidence="1">
    <location>
        <begin position="89"/>
        <end position="132"/>
    </location>
</feature>
<evidence type="ECO:0008006" key="5">
    <source>
        <dbReference type="Google" id="ProtNLM"/>
    </source>
</evidence>
<keyword evidence="4" id="KW-1185">Reference proteome</keyword>
<accession>A0A934RAA8</accession>
<feature type="signal peptide" evidence="2">
    <location>
        <begin position="1"/>
        <end position="28"/>
    </location>
</feature>
<organism evidence="3 4">
    <name type="scientific">Luteolibacter yonseiensis</name>
    <dbReference type="NCBI Taxonomy" id="1144680"/>
    <lineage>
        <taxon>Bacteria</taxon>
        <taxon>Pseudomonadati</taxon>
        <taxon>Verrucomicrobiota</taxon>
        <taxon>Verrucomicrobiia</taxon>
        <taxon>Verrucomicrobiales</taxon>
        <taxon>Verrucomicrobiaceae</taxon>
        <taxon>Luteolibacter</taxon>
    </lineage>
</organism>
<sequence>MNSIMKKSAFAGCVALGALLTSCVDPYATGPTHSTVTTTYRTGYEVRSLPSGYRTETIGGSRYYSHNGTYYQSRSGRYVVVEAPRRGYDNRYDDRKYGSRDRDRRDGHDYRDRDGRDRGRYDGPPRGGRDVIVTRLPSGYRTVNYRGGVYYQSKDVYYQRRGTGYVVVTRPY</sequence>
<proteinExistence type="predicted"/>
<feature type="compositionally biased region" description="Basic and acidic residues" evidence="1">
    <location>
        <begin position="89"/>
        <end position="129"/>
    </location>
</feature>
<dbReference type="AlphaFoldDB" id="A0A934RAA8"/>
<dbReference type="EMBL" id="JAENIK010000013">
    <property type="protein sequence ID" value="MBK1818400.1"/>
    <property type="molecule type" value="Genomic_DNA"/>
</dbReference>
<comment type="caution">
    <text evidence="3">The sequence shown here is derived from an EMBL/GenBank/DDBJ whole genome shotgun (WGS) entry which is preliminary data.</text>
</comment>
<reference evidence="3" key="1">
    <citation type="submission" date="2021-01" db="EMBL/GenBank/DDBJ databases">
        <title>Modified the classification status of verrucomicrobia.</title>
        <authorList>
            <person name="Feng X."/>
        </authorList>
    </citation>
    <scope>NUCLEOTIDE SEQUENCE</scope>
    <source>
        <strain evidence="3">JCM 18052</strain>
    </source>
</reference>
<dbReference type="RefSeq" id="WP_200353347.1">
    <property type="nucleotide sequence ID" value="NZ_BAABHZ010000002.1"/>
</dbReference>
<evidence type="ECO:0000313" key="4">
    <source>
        <dbReference type="Proteomes" id="UP000600139"/>
    </source>
</evidence>
<dbReference type="InterPro" id="IPR045398">
    <property type="entry name" value="DUF6515"/>
</dbReference>
<evidence type="ECO:0000256" key="1">
    <source>
        <dbReference type="SAM" id="MobiDB-lite"/>
    </source>
</evidence>
<dbReference type="Pfam" id="PF20125">
    <property type="entry name" value="DUF6515"/>
    <property type="match status" value="1"/>
</dbReference>
<protein>
    <recommendedName>
        <fullName evidence="5">Secreted protein</fullName>
    </recommendedName>
</protein>
<gene>
    <name evidence="3" type="ORF">JIN84_22465</name>
</gene>